<dbReference type="EC" id="2.4.-.-" evidence="4"/>
<evidence type="ECO:0000256" key="2">
    <source>
        <dbReference type="ARBA" id="ARBA00022679"/>
    </source>
</evidence>
<dbReference type="Proteomes" id="UP001267426">
    <property type="component" value="Unassembled WGS sequence"/>
</dbReference>
<dbReference type="Pfam" id="PF13692">
    <property type="entry name" value="Glyco_trans_1_4"/>
    <property type="match status" value="1"/>
</dbReference>
<protein>
    <submittedName>
        <fullName evidence="4">Glycosyltransferase</fullName>
        <ecNumber evidence="4">2.4.-.-</ecNumber>
    </submittedName>
</protein>
<dbReference type="Pfam" id="PF13439">
    <property type="entry name" value="Glyco_transf_4"/>
    <property type="match status" value="1"/>
</dbReference>
<organism evidence="4 5">
    <name type="scientific">Rubrivirga litoralis</name>
    <dbReference type="NCBI Taxonomy" id="3075598"/>
    <lineage>
        <taxon>Bacteria</taxon>
        <taxon>Pseudomonadati</taxon>
        <taxon>Rhodothermota</taxon>
        <taxon>Rhodothermia</taxon>
        <taxon>Rhodothermales</taxon>
        <taxon>Rubricoccaceae</taxon>
        <taxon>Rubrivirga</taxon>
    </lineage>
</organism>
<dbReference type="GO" id="GO:0016757">
    <property type="term" value="F:glycosyltransferase activity"/>
    <property type="evidence" value="ECO:0007669"/>
    <property type="project" value="UniProtKB-KW"/>
</dbReference>
<dbReference type="RefSeq" id="WP_311661144.1">
    <property type="nucleotide sequence ID" value="NZ_JAVRHT010000001.1"/>
</dbReference>
<evidence type="ECO:0000313" key="5">
    <source>
        <dbReference type="Proteomes" id="UP001267426"/>
    </source>
</evidence>
<name>A0ABU3BLM4_9BACT</name>
<keyword evidence="2 4" id="KW-0808">Transferase</keyword>
<reference evidence="4 5" key="1">
    <citation type="submission" date="2023-09" db="EMBL/GenBank/DDBJ databases">
        <authorList>
            <person name="Rey-Velasco X."/>
        </authorList>
    </citation>
    <scope>NUCLEOTIDE SEQUENCE [LARGE SCALE GENOMIC DNA]</scope>
    <source>
        <strain evidence="4 5">F394</strain>
    </source>
</reference>
<gene>
    <name evidence="4" type="ORF">RM540_00390</name>
</gene>
<accession>A0ABU3BLM4</accession>
<dbReference type="PANTHER" id="PTHR12526">
    <property type="entry name" value="GLYCOSYLTRANSFERASE"/>
    <property type="match status" value="1"/>
</dbReference>
<evidence type="ECO:0000313" key="4">
    <source>
        <dbReference type="EMBL" id="MDT0630192.1"/>
    </source>
</evidence>
<proteinExistence type="predicted"/>
<dbReference type="SUPFAM" id="SSF53756">
    <property type="entry name" value="UDP-Glycosyltransferase/glycogen phosphorylase"/>
    <property type="match status" value="1"/>
</dbReference>
<comment type="caution">
    <text evidence="4">The sequence shown here is derived from an EMBL/GenBank/DDBJ whole genome shotgun (WGS) entry which is preliminary data.</text>
</comment>
<dbReference type="InterPro" id="IPR028098">
    <property type="entry name" value="Glyco_trans_4-like_N"/>
</dbReference>
<sequence>MARITLLGPFWPYRGGIAHFGAGLARSLAARGHDVRTVTFRRQYPDRLFPGATQFETGPAPPGVPRAPVELDTLAPRTWTRTADRIADEGGEVAVIPYWTPLLAPMWGVVTRRLRRRGVTVLALVHNAIPHERRPGDLLLGRFALGGADGLLALSDRVAADVRRLGVTAPVRTVPHPVYDGFGAAPPRAEARQALGLPAHAPVFLFFGFVRPYKGLHVLLDAWGGVVQRVPDARLVVAGEFYADEDALRAQAAPFGAPVRFDAGYISDSRVGLYFSAASAVVQPYVTATQSGVAQIAFHYGRPVITTDVGGLAEAVPDGEAGLVVPPDDPAALAAALVRFVEEDLEETLEAGVRRVRDAASWGRVAEAVEHLAGTTPPRQE</sequence>
<evidence type="ECO:0000256" key="1">
    <source>
        <dbReference type="ARBA" id="ARBA00022676"/>
    </source>
</evidence>
<keyword evidence="5" id="KW-1185">Reference proteome</keyword>
<evidence type="ECO:0000259" key="3">
    <source>
        <dbReference type="Pfam" id="PF13439"/>
    </source>
</evidence>
<dbReference type="PANTHER" id="PTHR12526:SF510">
    <property type="entry name" value="D-INOSITOL 3-PHOSPHATE GLYCOSYLTRANSFERASE"/>
    <property type="match status" value="1"/>
</dbReference>
<keyword evidence="1 4" id="KW-0328">Glycosyltransferase</keyword>
<feature type="domain" description="Glycosyltransferase subfamily 4-like N-terminal" evidence="3">
    <location>
        <begin position="15"/>
        <end position="178"/>
    </location>
</feature>
<dbReference type="Gene3D" id="3.40.50.2000">
    <property type="entry name" value="Glycogen Phosphorylase B"/>
    <property type="match status" value="2"/>
</dbReference>
<dbReference type="EMBL" id="JAVRHT010000001">
    <property type="protein sequence ID" value="MDT0630192.1"/>
    <property type="molecule type" value="Genomic_DNA"/>
</dbReference>